<dbReference type="InterPro" id="IPR052160">
    <property type="entry name" value="Gypsy_RT_Integrase-like"/>
</dbReference>
<dbReference type="KEGG" id="nta:107770004"/>
<dbReference type="PANTHER" id="PTHR47266">
    <property type="entry name" value="ENDONUCLEASE-RELATED"/>
    <property type="match status" value="1"/>
</dbReference>
<dbReference type="InterPro" id="IPR012337">
    <property type="entry name" value="RNaseH-like_sf"/>
</dbReference>
<sequence>MTYILVEVDYVSKWVEAIALPNNEARSVTAFLKKNIFTWFGIPRAILSDGVKRSIEFSNREIKNVPAKTVNANRIDWSKKLDDALRANRTSFKTPIGTSPYRLVFGKACHLPVEVEHKAMWALKKLNLDWAEAANLKMTQLNEMKEFSFHAYENATMYKERMKFAHDKKILKREFKFGDLVLLFNSRLKFFLGKLNSKWSSPFKVLSVSSYGSIELEFEDGTRTFKVNGQRVKHYLGTIGERQLIEQFALKDGPVPIPTTD</sequence>
<gene>
    <name evidence="1" type="primary">LOC107770004</name>
</gene>
<dbReference type="OrthoDB" id="10055717at2759"/>
<dbReference type="RefSeq" id="XP_016444744.1">
    <property type="nucleotide sequence ID" value="XM_016589258.1"/>
</dbReference>
<dbReference type="PaxDb" id="4097-A0A1S3XY16"/>
<proteinExistence type="predicted"/>
<dbReference type="GO" id="GO:0003676">
    <property type="term" value="F:nucleic acid binding"/>
    <property type="evidence" value="ECO:0007669"/>
    <property type="project" value="InterPro"/>
</dbReference>
<organism evidence="1">
    <name type="scientific">Nicotiana tabacum</name>
    <name type="common">Common tobacco</name>
    <dbReference type="NCBI Taxonomy" id="4097"/>
    <lineage>
        <taxon>Eukaryota</taxon>
        <taxon>Viridiplantae</taxon>
        <taxon>Streptophyta</taxon>
        <taxon>Embryophyta</taxon>
        <taxon>Tracheophyta</taxon>
        <taxon>Spermatophyta</taxon>
        <taxon>Magnoliopsida</taxon>
        <taxon>eudicotyledons</taxon>
        <taxon>Gunneridae</taxon>
        <taxon>Pentapetalae</taxon>
        <taxon>asterids</taxon>
        <taxon>lamiids</taxon>
        <taxon>Solanales</taxon>
        <taxon>Solanaceae</taxon>
        <taxon>Nicotianoideae</taxon>
        <taxon>Nicotianeae</taxon>
        <taxon>Nicotiana</taxon>
    </lineage>
</organism>
<dbReference type="AlphaFoldDB" id="A0A1S3XY16"/>
<dbReference type="SUPFAM" id="SSF53098">
    <property type="entry name" value="Ribonuclease H-like"/>
    <property type="match status" value="1"/>
</dbReference>
<dbReference type="OMA" id="NANRIDW"/>
<dbReference type="InterPro" id="IPR036397">
    <property type="entry name" value="RNaseH_sf"/>
</dbReference>
<dbReference type="Gene3D" id="3.30.420.10">
    <property type="entry name" value="Ribonuclease H-like superfamily/Ribonuclease H"/>
    <property type="match status" value="2"/>
</dbReference>
<evidence type="ECO:0008006" key="2">
    <source>
        <dbReference type="Google" id="ProtNLM"/>
    </source>
</evidence>
<accession>A0A1S3XY16</accession>
<name>A0A1S3XY16_TOBAC</name>
<evidence type="ECO:0000313" key="1">
    <source>
        <dbReference type="RefSeq" id="XP_016444744.1"/>
    </source>
</evidence>
<reference evidence="1" key="1">
    <citation type="submission" date="2025-08" db="UniProtKB">
        <authorList>
            <consortium name="RefSeq"/>
        </authorList>
    </citation>
    <scope>IDENTIFICATION</scope>
</reference>
<protein>
    <recommendedName>
        <fullName evidence="2">Protein NYNRIN-like</fullName>
    </recommendedName>
</protein>
<dbReference type="STRING" id="4097.A0A1S3XY16"/>